<feature type="compositionally biased region" description="Basic and acidic residues" evidence="3">
    <location>
        <begin position="1374"/>
        <end position="1389"/>
    </location>
</feature>
<name>A0A1H8AQ36_9BACT</name>
<feature type="region of interest" description="Disordered" evidence="3">
    <location>
        <begin position="1355"/>
        <end position="1452"/>
    </location>
</feature>
<dbReference type="InterPro" id="IPR011990">
    <property type="entry name" value="TPR-like_helical_dom_sf"/>
</dbReference>
<evidence type="ECO:0000256" key="3">
    <source>
        <dbReference type="SAM" id="MobiDB-lite"/>
    </source>
</evidence>
<dbReference type="InterPro" id="IPR000884">
    <property type="entry name" value="TSP1_rpt"/>
</dbReference>
<dbReference type="Gene3D" id="1.25.40.10">
    <property type="entry name" value="Tetratricopeptide repeat domain"/>
    <property type="match status" value="3"/>
</dbReference>
<organism evidence="4 5">
    <name type="scientific">Syntrophus gentianae</name>
    <dbReference type="NCBI Taxonomy" id="43775"/>
    <lineage>
        <taxon>Bacteria</taxon>
        <taxon>Pseudomonadati</taxon>
        <taxon>Thermodesulfobacteriota</taxon>
        <taxon>Syntrophia</taxon>
        <taxon>Syntrophales</taxon>
        <taxon>Syntrophaceae</taxon>
        <taxon>Syntrophus</taxon>
    </lineage>
</organism>
<dbReference type="STRING" id="43775.SAMN04489760_13826"/>
<keyword evidence="1" id="KW-0802">TPR repeat</keyword>
<evidence type="ECO:0000313" key="4">
    <source>
        <dbReference type="EMBL" id="SEM71928.1"/>
    </source>
</evidence>
<keyword evidence="2" id="KW-0175">Coiled coil</keyword>
<accession>A0A1H8AQ36</accession>
<sequence>MSKTQRGRFNIFLSVWIALASLLFLGAAAVSRADDLGEHILMSILKGDKPTDASLLLMTRDLKWYEQNMSRLPEALQNRVQQIRVNVAGESAQMAARSLGESESVFAATGSWKPGRDADILYLGKNGDSAASAIESSFDTVTGRVLRNAENDPILKKYSGEVPKKLSAGSLAVCTTELPNYGYRNLHDAYKKAKEALARGDSKDDVVRMFRDEIRNAMTSNVKAHFAAASNPDYYGGATGQEWFRKTYLDDPGRTRVFAQNADGQWTLRQGGIQALPDEIVERIGFGGLGGGQVKFTKIASDYSLFFGHMHGGPSDNAKYAMRVWKDMGLNAIQDLTEEELKVLAAAKAVSNNPSRANQILAELGMGNLDDFNRGISNMLFRWTESQMMKDMDRIVTELASSSARSLDDIEKIMREAKGSMDLNEIVAGLNKLKSAPNGKALQEQLLEKLKTKFGDTDAGKAALRFVLKNLGLMDEGGELAGRILKMLAKMGRVNKADLEAFEAGGELSEALKGQVNRVKKELIALNAGSMVSLDETLDLERLMEDWRRSQPGALLQSPDDELKKLLKEMRESPEGDLKKIGWRDEEIAIQNKIRAGLTPEEQLAKMKGFCAKAEPRIVKGGGTLRQLQSKVRDLMFNPAYTKLGDPSISVGAFDAIVGVASALYQSYDILNGPAMSPEDEALALENAWVTSLPIVGDFAQGLISGGQAYYEGDSSKALDAGLWVTIGIMGCVPGGQLPAVVTGILMATKPIAAAAYEARQAQNLIQAWVESGLWTNTKPRELQGLYDRQGLRHPISYEWLLTDKANVAYSSTKFGDATINDSIRDYAEKNIMPQYPSVKALRDALKSVYPDFNDKEWDDEFLVKIKIDARGGKGSKILFASYNRVRTAALNQTLSHLKKWAEDELRAAKDYDTEVARLRDELKRLEEELKTSNLVSNADASVEAYSRVIKNVWEQESLPLSKMRIYEHYVKTYSEMAGKLRRVTDLLNEASSPYIPSSWHLTGYPEFDKGRISKMLAMMEAGRKGIIEQIELFLKEMNYPETRYDRNNECHKKVFDLLAPLRYKVAFIENLIEYYEQLAGGTSTWGNAYEAAQQRYAEARDRAARAPDFSMRTAMESNAMQDAFMTFVFSIPYGLASGEAALYKSTARDYEVRLVGARKDFEIAKGKGGEAHRALQACLVGELKIDLLLSNAMPEMDEEVSATAKVVEGKVHRDVVWDWRFEGGLKKKEVRVDTASFVVSGRGRLTVRLYDWWNPATGKYGKVLKEKSVDIAPKEATALTLIVSGPAETEVGKPVTYNVAVATKDRAVQDLLAKSRIEWRINDYPVGGSDSSLSFSPKEPGNYTISAVAVTETRAGKKTVGTSSRAMLTARAQKKDDSQKDDGSKPEDGTVTGADGKKTPPPSCSYEYSDWGECSRATKKQTRTVTKKNPAGCVETSKPSLEQGCTPPPTEEDKKNQYFNCLCRCSSGWAGHIGVWYDPEGKSIPECKSSGPCFGGAGAFGCTRRHFFGGPSDCAKGCWESAFGKDTYDPKKADELRKKENKKYKQPLTVKINPSKNPADFGDIITLQAEAAEGSGGYSYVWSGCAQDAKEAQAKVVNTRECKPCTASVKVTDMDGDSASASVTIQCNTVKVKLTKESPKENSVPVGGKATFYAEVFSGDKPFSGPTLFYLWERNPDAVFGDPKNPSYETSGGSQVRNTATFRKSGTTPVWVTVQREMDGRKVTIGESEQIPISVVNPELTVSVTPEKPSIGQEVKLQVQSKPPMGEDMISFWWDIPGYWSGTGDKASFKPKDDKPVKATVHAKTKDGGDEVGAKEVTITAQAYNVTLSEPRYLESPPQIWKCDTQLGQAQKCGMVTLKPNEFAVFRDVFLKASITPQPESPRYNWSVDPAGSCGMPGSGSELRLNCSNTGSYTVKLVVTNAEGAKLGEATQAVTISVSKEALEGSNKAQQAAEKLARAKGLVAQGSLDEGISLGGEAAALDPKNPEAATLVRKWTTDKSTVLAHVESCKKFIGASKIPEAKKEFDEAAKLHGKYKPVIEAGELLKKKQEEIGKTKDQQTQKLAQAKQLANQGKLDEAIALAEDAAKADATLAAPVLAELGGAAKKNGWDALHKADYSTAIKRLEQAVKLNTADADAKKKLTDAKTYAAQWPRIEAKAKEFDGYITQKKVWSAHKSMLELQDILRPLAAGQSTENPVWKRVNDDMNKGIAWYNEFSQKSFAEWTRLFKEQEWEQAETHLKQVMAQELSPADVKQYTSSLQLVNTRLAERREAMQYYENAKANFAKGSPADANGLGAVAKELKNRAARFKQGDPRRGQLEDLAASMEKGQKGRNAKDYARTFFANGDRYYQANDFEPAVKQYEEGLKAIKENGDISDPDYAKYYKLREDAAAKNKRFKELYAYAAGLAVTDKPLDEETIKKGIGASEEALKIRPRNGDMEIHWNKLKWKLGELQRTKAQKQEAAQKCEAKWAEGKALYDAGKHAEAAAKFKENIACAPGNREREAYVQKLVDTLNKQAAAKQACLELRRQGDAFVSRKQYPEAVAKYRETLRCQPDPKLEEYIRQIETEMKKQADAKANIARARQLRAEGEQLQNQKRYPEAIARYRESLALVPDKALADHVTLLERELAKKAEQKALADRLWSEGTASLNASRPEEALSKFKESVRAWTDPTRSAYVKDLEGRKAQAKRLRAEGESLQQQRRIPEAISRYRESLKYWPDPALNSHIDKLEAAVSRPPIKETAAPVQVPAAGSAKGKVIFDTGNIGGVYNNPGKATVLSISTPHVITLIQDYHWNNAKGSRAGTIALRSSSGATYGPWQTKGTPGQGGVPNAYWTCYPNITLPAGTYTVIDSEPATWAQNSQSDGRGFSRVEGYPAGSAAVNGTGAVPAATSQASASSVTAEFKNASRENVHIFPEGESFSPSNRLKPGENRKVTVRLGNDGGVTFKAGRGGKVLATARWQGSGGQAGRVPVVTFDDSNPFGMLSVTTGLR</sequence>
<feature type="coiled-coil region" evidence="2">
    <location>
        <begin position="2559"/>
        <end position="2596"/>
    </location>
</feature>
<dbReference type="RefSeq" id="WP_093884707.1">
    <property type="nucleotide sequence ID" value="NZ_FOBS01000038.1"/>
</dbReference>
<reference evidence="4 5" key="1">
    <citation type="submission" date="2016-10" db="EMBL/GenBank/DDBJ databases">
        <authorList>
            <person name="de Groot N.N."/>
        </authorList>
    </citation>
    <scope>NUCLEOTIDE SEQUENCE [LARGE SCALE GENOMIC DNA]</scope>
    <source>
        <strain evidence="4 5">DSM 8423</strain>
    </source>
</reference>
<dbReference type="SUPFAM" id="SSF48452">
    <property type="entry name" value="TPR-like"/>
    <property type="match status" value="2"/>
</dbReference>
<feature type="compositionally biased region" description="Basic residues" evidence="3">
    <location>
        <begin position="1418"/>
        <end position="1427"/>
    </location>
</feature>
<dbReference type="Proteomes" id="UP000198744">
    <property type="component" value="Unassembled WGS sequence"/>
</dbReference>
<gene>
    <name evidence="4" type="ORF">SAMN04489760_13826</name>
</gene>
<feature type="coiled-coil region" evidence="2">
    <location>
        <begin position="902"/>
        <end position="936"/>
    </location>
</feature>
<protein>
    <recommendedName>
        <fullName evidence="6">PKD domain-containing protein</fullName>
    </recommendedName>
</protein>
<dbReference type="InterPro" id="IPR019734">
    <property type="entry name" value="TPR_rpt"/>
</dbReference>
<evidence type="ECO:0000313" key="5">
    <source>
        <dbReference type="Proteomes" id="UP000198744"/>
    </source>
</evidence>
<feature type="repeat" description="TPR" evidence="1">
    <location>
        <begin position="2339"/>
        <end position="2372"/>
    </location>
</feature>
<dbReference type="EMBL" id="FOBS01000038">
    <property type="protein sequence ID" value="SEM71928.1"/>
    <property type="molecule type" value="Genomic_DNA"/>
</dbReference>
<proteinExistence type="predicted"/>
<dbReference type="PROSITE" id="PS50005">
    <property type="entry name" value="TPR"/>
    <property type="match status" value="2"/>
</dbReference>
<dbReference type="PROSITE" id="PS50092">
    <property type="entry name" value="TSP1"/>
    <property type="match status" value="1"/>
</dbReference>
<feature type="repeat" description="TPR" evidence="1">
    <location>
        <begin position="2583"/>
        <end position="2616"/>
    </location>
</feature>
<keyword evidence="5" id="KW-1185">Reference proteome</keyword>
<evidence type="ECO:0000256" key="2">
    <source>
        <dbReference type="SAM" id="Coils"/>
    </source>
</evidence>
<evidence type="ECO:0008006" key="6">
    <source>
        <dbReference type="Google" id="ProtNLM"/>
    </source>
</evidence>
<evidence type="ECO:0000256" key="1">
    <source>
        <dbReference type="PROSITE-ProRule" id="PRU00339"/>
    </source>
</evidence>
<dbReference type="SMART" id="SM00028">
    <property type="entry name" value="TPR"/>
    <property type="match status" value="6"/>
</dbReference>